<feature type="compositionally biased region" description="Basic and acidic residues" evidence="1">
    <location>
        <begin position="58"/>
        <end position="68"/>
    </location>
</feature>
<evidence type="ECO:0000313" key="3">
    <source>
        <dbReference type="Proteomes" id="UP000304900"/>
    </source>
</evidence>
<feature type="region of interest" description="Disordered" evidence="1">
    <location>
        <begin position="58"/>
        <end position="80"/>
    </location>
</feature>
<dbReference type="AlphaFoldDB" id="A0A4U6CTU9"/>
<dbReference type="Proteomes" id="UP000304900">
    <property type="component" value="Unassembled WGS sequence"/>
</dbReference>
<comment type="caution">
    <text evidence="2">The sequence shown here is derived from an EMBL/GenBank/DDBJ whole genome shotgun (WGS) entry which is preliminary data.</text>
</comment>
<feature type="region of interest" description="Disordered" evidence="1">
    <location>
        <begin position="1"/>
        <end position="36"/>
    </location>
</feature>
<proteinExistence type="predicted"/>
<evidence type="ECO:0000313" key="2">
    <source>
        <dbReference type="EMBL" id="TKT87676.1"/>
    </source>
</evidence>
<dbReference type="EMBL" id="SZVO01000018">
    <property type="protein sequence ID" value="TKT87676.1"/>
    <property type="molecule type" value="Genomic_DNA"/>
</dbReference>
<dbReference type="RefSeq" id="WP_137343563.1">
    <property type="nucleotide sequence ID" value="NZ_SZVO01000018.1"/>
</dbReference>
<keyword evidence="3" id="KW-1185">Reference proteome</keyword>
<sequence>MKTSILQEPGKPSSELTAFSANDQDDDESQAARENETMMWQLEEFPIHLKQAVEEAHEKQYTKEEFKQLDPGIAADDRSA</sequence>
<gene>
    <name evidence="2" type="ORF">FDK13_29260</name>
</gene>
<name>A0A4U6CTU9_9BACT</name>
<evidence type="ECO:0000256" key="1">
    <source>
        <dbReference type="SAM" id="MobiDB-lite"/>
    </source>
</evidence>
<organism evidence="2 3">
    <name type="scientific">Dyadobacter frigoris</name>
    <dbReference type="NCBI Taxonomy" id="2576211"/>
    <lineage>
        <taxon>Bacteria</taxon>
        <taxon>Pseudomonadati</taxon>
        <taxon>Bacteroidota</taxon>
        <taxon>Cytophagia</taxon>
        <taxon>Cytophagales</taxon>
        <taxon>Spirosomataceae</taxon>
        <taxon>Dyadobacter</taxon>
    </lineage>
</organism>
<protein>
    <submittedName>
        <fullName evidence="2">Uncharacterized protein</fullName>
    </submittedName>
</protein>
<reference evidence="2 3" key="1">
    <citation type="submission" date="2019-05" db="EMBL/GenBank/DDBJ databases">
        <title>Dyadobacter AR-3-8 sp. nov., isolated from arctic soil.</title>
        <authorList>
            <person name="Chaudhary D.K."/>
        </authorList>
    </citation>
    <scope>NUCLEOTIDE SEQUENCE [LARGE SCALE GENOMIC DNA]</scope>
    <source>
        <strain evidence="2 3">AR-3-8</strain>
    </source>
</reference>
<accession>A0A4U6CTU9</accession>